<dbReference type="Pfam" id="PF19290">
    <property type="entry name" value="PmbA_TldD_2nd"/>
    <property type="match status" value="1"/>
</dbReference>
<dbReference type="SUPFAM" id="SSF111283">
    <property type="entry name" value="Putative modulator of DNA gyrase, PmbA/TldD"/>
    <property type="match status" value="1"/>
</dbReference>
<dbReference type="PANTHER" id="PTHR43421:SF1">
    <property type="entry name" value="METALLOPROTEASE PMBA"/>
    <property type="match status" value="1"/>
</dbReference>
<reference evidence="5 6" key="1">
    <citation type="submission" date="2018-07" db="EMBL/GenBank/DDBJ databases">
        <title>Genomic Encyclopedia of Type Strains, Phase IV (KMG-IV): sequencing the most valuable type-strain genomes for metagenomic binning, comparative biology and taxonomic classification.</title>
        <authorList>
            <person name="Goeker M."/>
        </authorList>
    </citation>
    <scope>NUCLEOTIDE SEQUENCE [LARGE SCALE GENOMIC DNA]</scope>
    <source>
        <strain evidence="5 6">DSM 16500</strain>
    </source>
</reference>
<evidence type="ECO:0000259" key="2">
    <source>
        <dbReference type="Pfam" id="PF01523"/>
    </source>
</evidence>
<comment type="caution">
    <text evidence="5">The sequence shown here is derived from an EMBL/GenBank/DDBJ whole genome shotgun (WGS) entry which is preliminary data.</text>
</comment>
<protein>
    <submittedName>
        <fullName evidence="5">Microcin-processing peptidase 1</fullName>
    </submittedName>
</protein>
<gene>
    <name evidence="5" type="ORF">C8D86_10156</name>
</gene>
<dbReference type="GO" id="GO:0006508">
    <property type="term" value="P:proteolysis"/>
    <property type="evidence" value="ECO:0007669"/>
    <property type="project" value="InterPro"/>
</dbReference>
<organism evidence="5 6">
    <name type="scientific">Aquicella lusitana</name>
    <dbReference type="NCBI Taxonomy" id="254246"/>
    <lineage>
        <taxon>Bacteria</taxon>
        <taxon>Pseudomonadati</taxon>
        <taxon>Pseudomonadota</taxon>
        <taxon>Gammaproteobacteria</taxon>
        <taxon>Legionellales</taxon>
        <taxon>Coxiellaceae</taxon>
        <taxon>Aquicella</taxon>
    </lineage>
</organism>
<dbReference type="InterPro" id="IPR045569">
    <property type="entry name" value="Metalloprtase-TldD/E_C"/>
</dbReference>
<dbReference type="InterPro" id="IPR047657">
    <property type="entry name" value="PmbA"/>
</dbReference>
<feature type="domain" description="Metalloprotease TldD/E N-terminal" evidence="2">
    <location>
        <begin position="33"/>
        <end position="97"/>
    </location>
</feature>
<evidence type="ECO:0000256" key="1">
    <source>
        <dbReference type="ARBA" id="ARBA00005836"/>
    </source>
</evidence>
<dbReference type="AlphaFoldDB" id="A0A370GZN9"/>
<dbReference type="Pfam" id="PF01523">
    <property type="entry name" value="PmbA_TldD_1st"/>
    <property type="match status" value="1"/>
</dbReference>
<dbReference type="GO" id="GO:0008237">
    <property type="term" value="F:metallopeptidase activity"/>
    <property type="evidence" value="ECO:0007669"/>
    <property type="project" value="InterPro"/>
</dbReference>
<dbReference type="Pfam" id="PF19289">
    <property type="entry name" value="PmbA_TldD_3rd"/>
    <property type="match status" value="1"/>
</dbReference>
<evidence type="ECO:0000313" key="5">
    <source>
        <dbReference type="EMBL" id="RDI48777.1"/>
    </source>
</evidence>
<evidence type="ECO:0000313" key="6">
    <source>
        <dbReference type="Proteomes" id="UP000254720"/>
    </source>
</evidence>
<feature type="domain" description="Metalloprotease TldD/E central" evidence="4">
    <location>
        <begin position="125"/>
        <end position="231"/>
    </location>
</feature>
<name>A0A370GZN9_9COXI</name>
<evidence type="ECO:0000259" key="3">
    <source>
        <dbReference type="Pfam" id="PF19289"/>
    </source>
</evidence>
<dbReference type="NCBIfam" id="NF008268">
    <property type="entry name" value="PRK11040.1"/>
    <property type="match status" value="1"/>
</dbReference>
<keyword evidence="6" id="KW-1185">Reference proteome</keyword>
<dbReference type="PANTHER" id="PTHR43421">
    <property type="entry name" value="METALLOPROTEASE PMBA"/>
    <property type="match status" value="1"/>
</dbReference>
<proteinExistence type="inferred from homology"/>
<dbReference type="RefSeq" id="WP_232058635.1">
    <property type="nucleotide sequence ID" value="NZ_LR699114.1"/>
</dbReference>
<feature type="domain" description="Metalloprotease TldD/E C-terminal" evidence="3">
    <location>
        <begin position="239"/>
        <end position="446"/>
    </location>
</feature>
<dbReference type="InterPro" id="IPR002510">
    <property type="entry name" value="Metalloprtase-TldD/E_N"/>
</dbReference>
<sequence length="447" mass="48535">MKEVARSGLTLDQLQSISQEILQQAARLGAHEAEVAITANKGFSVNARQGDVETVEYNQDKAIEITVFFGKRSGSSSLSDIRSEAVRAAVEAACHIAKFTDEDPAAGLADKEELALQYPQLDLAHPWSLTVEQAIELACQCEREAVAYDKRIMSAEEVTVATVDAFNLYANSLGFTGYFPLSRHDISCVLVAKEGDEMQRDFSYTLAVDPAQLESVSQVARHAAERTINRLGARRLRTTKAPIVFLAEEARGLLGSFTAAIQGGNIYRKSSFLLDQLDKQIFPSFISIQEQPHLPRALGSAPFDDDGVITRPNVFIENGILRTYALGTYAARKLGMKTTGNAGGVHNLTIQPGGLDLPALLKKMGTGLLITELMGQGVNLVTGDYSRGASGFWVENGEIQYPVHEITVAGRLQDMYAHIVEVGNDVDVRGNIRTGSILIEEMMIAGS</sequence>
<dbReference type="Proteomes" id="UP000254720">
    <property type="component" value="Unassembled WGS sequence"/>
</dbReference>
<accession>A0A370GZN9</accession>
<dbReference type="EMBL" id="QQAX01000001">
    <property type="protein sequence ID" value="RDI48777.1"/>
    <property type="molecule type" value="Genomic_DNA"/>
</dbReference>
<dbReference type="InterPro" id="IPR036059">
    <property type="entry name" value="TldD/PmbA_sf"/>
</dbReference>
<dbReference type="Gene3D" id="3.30.2290.10">
    <property type="entry name" value="PmbA/TldD superfamily"/>
    <property type="match status" value="1"/>
</dbReference>
<comment type="similarity">
    <text evidence="1">Belongs to the peptidase U62 family.</text>
</comment>
<dbReference type="GO" id="GO:0005829">
    <property type="term" value="C:cytosol"/>
    <property type="evidence" value="ECO:0007669"/>
    <property type="project" value="TreeGrafter"/>
</dbReference>
<dbReference type="InterPro" id="IPR045570">
    <property type="entry name" value="Metalloprtase-TldD/E_cen_dom"/>
</dbReference>
<dbReference type="InterPro" id="IPR035068">
    <property type="entry name" value="TldD/PmbA_N"/>
</dbReference>
<evidence type="ECO:0000259" key="4">
    <source>
        <dbReference type="Pfam" id="PF19290"/>
    </source>
</evidence>